<evidence type="ECO:0000313" key="3">
    <source>
        <dbReference type="Proteomes" id="UP000002051"/>
    </source>
</evidence>
<sequence length="137" mass="15836">MMNSWSMVAPIVVVSIGCWEKFSKHKNYDGIWVDFLKRKEKGKMCWVDSVGTDKRMRSLMSVVVQDLHIEVWCARSRLQHSSVKMGSYQSTLTNDFYNDPITKMKGLDVTSEVKIERANVARDQGVSTEVDRQMNRL</sequence>
<accession>G7LHV9</accession>
<evidence type="ECO:0000313" key="1">
    <source>
        <dbReference type="EMBL" id="AET04153.1"/>
    </source>
</evidence>
<name>G7LHV9_MEDTR</name>
<dbReference type="Proteomes" id="UP000002051">
    <property type="component" value="Chromosome 8"/>
</dbReference>
<dbReference type="AlphaFoldDB" id="G7LHV9"/>
<evidence type="ECO:0000313" key="2">
    <source>
        <dbReference type="EnsemblPlants" id="AET04153"/>
    </source>
</evidence>
<reference evidence="2" key="3">
    <citation type="submission" date="2015-04" db="UniProtKB">
        <authorList>
            <consortium name="EnsemblPlants"/>
        </authorList>
    </citation>
    <scope>IDENTIFICATION</scope>
    <source>
        <strain evidence="2">cv. Jemalong A17</strain>
    </source>
</reference>
<proteinExistence type="predicted"/>
<dbReference type="EMBL" id="CM001224">
    <property type="protein sequence ID" value="AET04153.1"/>
    <property type="molecule type" value="Genomic_DNA"/>
</dbReference>
<dbReference type="HOGENOM" id="CLU_1868193_0_0_1"/>
<gene>
    <name evidence="1" type="ordered locus">MTR_8g085360</name>
</gene>
<dbReference type="PaxDb" id="3880-AET04153"/>
<dbReference type="EnsemblPlants" id="AET04153">
    <property type="protein sequence ID" value="AET04153"/>
    <property type="gene ID" value="MTR_8g085360"/>
</dbReference>
<organism evidence="1 3">
    <name type="scientific">Medicago truncatula</name>
    <name type="common">Barrel medic</name>
    <name type="synonym">Medicago tribuloides</name>
    <dbReference type="NCBI Taxonomy" id="3880"/>
    <lineage>
        <taxon>Eukaryota</taxon>
        <taxon>Viridiplantae</taxon>
        <taxon>Streptophyta</taxon>
        <taxon>Embryophyta</taxon>
        <taxon>Tracheophyta</taxon>
        <taxon>Spermatophyta</taxon>
        <taxon>Magnoliopsida</taxon>
        <taxon>eudicotyledons</taxon>
        <taxon>Gunneridae</taxon>
        <taxon>Pentapetalae</taxon>
        <taxon>rosids</taxon>
        <taxon>fabids</taxon>
        <taxon>Fabales</taxon>
        <taxon>Fabaceae</taxon>
        <taxon>Papilionoideae</taxon>
        <taxon>50 kb inversion clade</taxon>
        <taxon>NPAAA clade</taxon>
        <taxon>Hologalegina</taxon>
        <taxon>IRL clade</taxon>
        <taxon>Trifolieae</taxon>
        <taxon>Medicago</taxon>
    </lineage>
</organism>
<protein>
    <submittedName>
        <fullName evidence="1 2">Uncharacterized protein</fullName>
    </submittedName>
</protein>
<reference evidence="1 3" key="1">
    <citation type="journal article" date="2011" name="Nature">
        <title>The Medicago genome provides insight into the evolution of rhizobial symbioses.</title>
        <authorList>
            <person name="Young N.D."/>
            <person name="Debelle F."/>
            <person name="Oldroyd G.E."/>
            <person name="Geurts R."/>
            <person name="Cannon S.B."/>
            <person name="Udvardi M.K."/>
            <person name="Benedito V.A."/>
            <person name="Mayer K.F."/>
            <person name="Gouzy J."/>
            <person name="Schoof H."/>
            <person name="Van de Peer Y."/>
            <person name="Proost S."/>
            <person name="Cook D.R."/>
            <person name="Meyers B.C."/>
            <person name="Spannagl M."/>
            <person name="Cheung F."/>
            <person name="De Mita S."/>
            <person name="Krishnakumar V."/>
            <person name="Gundlach H."/>
            <person name="Zhou S."/>
            <person name="Mudge J."/>
            <person name="Bharti A.K."/>
            <person name="Murray J.D."/>
            <person name="Naoumkina M.A."/>
            <person name="Rosen B."/>
            <person name="Silverstein K.A."/>
            <person name="Tang H."/>
            <person name="Rombauts S."/>
            <person name="Zhao P.X."/>
            <person name="Zhou P."/>
            <person name="Barbe V."/>
            <person name="Bardou P."/>
            <person name="Bechner M."/>
            <person name="Bellec A."/>
            <person name="Berger A."/>
            <person name="Berges H."/>
            <person name="Bidwell S."/>
            <person name="Bisseling T."/>
            <person name="Choisne N."/>
            <person name="Couloux A."/>
            <person name="Denny R."/>
            <person name="Deshpande S."/>
            <person name="Dai X."/>
            <person name="Doyle J.J."/>
            <person name="Dudez A.M."/>
            <person name="Farmer A.D."/>
            <person name="Fouteau S."/>
            <person name="Franken C."/>
            <person name="Gibelin C."/>
            <person name="Gish J."/>
            <person name="Goldstein S."/>
            <person name="Gonzalez A.J."/>
            <person name="Green P.J."/>
            <person name="Hallab A."/>
            <person name="Hartog M."/>
            <person name="Hua A."/>
            <person name="Humphray S.J."/>
            <person name="Jeong D.H."/>
            <person name="Jing Y."/>
            <person name="Jocker A."/>
            <person name="Kenton S.M."/>
            <person name="Kim D.J."/>
            <person name="Klee K."/>
            <person name="Lai H."/>
            <person name="Lang C."/>
            <person name="Lin S."/>
            <person name="Macmil S.L."/>
            <person name="Magdelenat G."/>
            <person name="Matthews L."/>
            <person name="McCorrison J."/>
            <person name="Monaghan E.L."/>
            <person name="Mun J.H."/>
            <person name="Najar F.Z."/>
            <person name="Nicholson C."/>
            <person name="Noirot C."/>
            <person name="O'Bleness M."/>
            <person name="Paule C.R."/>
            <person name="Poulain J."/>
            <person name="Prion F."/>
            <person name="Qin B."/>
            <person name="Qu C."/>
            <person name="Retzel E.F."/>
            <person name="Riddle C."/>
            <person name="Sallet E."/>
            <person name="Samain S."/>
            <person name="Samson N."/>
            <person name="Sanders I."/>
            <person name="Saurat O."/>
            <person name="Scarpelli C."/>
            <person name="Schiex T."/>
            <person name="Segurens B."/>
            <person name="Severin A.J."/>
            <person name="Sherrier D.J."/>
            <person name="Shi R."/>
            <person name="Sims S."/>
            <person name="Singer S.R."/>
            <person name="Sinharoy S."/>
            <person name="Sterck L."/>
            <person name="Viollet A."/>
            <person name="Wang B.B."/>
            <person name="Wang K."/>
            <person name="Wang M."/>
            <person name="Wang X."/>
            <person name="Warfsmann J."/>
            <person name="Weissenbach J."/>
            <person name="White D.D."/>
            <person name="White J.D."/>
            <person name="Wiley G.B."/>
            <person name="Wincker P."/>
            <person name="Xing Y."/>
            <person name="Yang L."/>
            <person name="Yao Z."/>
            <person name="Ying F."/>
            <person name="Zhai J."/>
            <person name="Zhou L."/>
            <person name="Zuber A."/>
            <person name="Denarie J."/>
            <person name="Dixon R.A."/>
            <person name="May G.D."/>
            <person name="Schwartz D.C."/>
            <person name="Rogers J."/>
            <person name="Quetier F."/>
            <person name="Town C.D."/>
            <person name="Roe B.A."/>
        </authorList>
    </citation>
    <scope>NUCLEOTIDE SEQUENCE [LARGE SCALE GENOMIC DNA]</scope>
    <source>
        <strain evidence="1">A17</strain>
        <strain evidence="2 3">cv. Jemalong A17</strain>
    </source>
</reference>
<keyword evidence="3" id="KW-1185">Reference proteome</keyword>
<reference evidence="1 3" key="2">
    <citation type="journal article" date="2014" name="BMC Genomics">
        <title>An improved genome release (version Mt4.0) for the model legume Medicago truncatula.</title>
        <authorList>
            <person name="Tang H."/>
            <person name="Krishnakumar V."/>
            <person name="Bidwell S."/>
            <person name="Rosen B."/>
            <person name="Chan A."/>
            <person name="Zhou S."/>
            <person name="Gentzbittel L."/>
            <person name="Childs K.L."/>
            <person name="Yandell M."/>
            <person name="Gundlach H."/>
            <person name="Mayer K.F."/>
            <person name="Schwartz D.C."/>
            <person name="Town C.D."/>
        </authorList>
    </citation>
    <scope>GENOME REANNOTATION</scope>
    <source>
        <strain evidence="2 3">cv. Jemalong A17</strain>
    </source>
</reference>